<organism evidence="8 9">
    <name type="scientific">Vibrio ichthyoenteri ATCC 700023</name>
    <dbReference type="NCBI Taxonomy" id="870968"/>
    <lineage>
        <taxon>Bacteria</taxon>
        <taxon>Pseudomonadati</taxon>
        <taxon>Pseudomonadota</taxon>
        <taxon>Gammaproteobacteria</taxon>
        <taxon>Vibrionales</taxon>
        <taxon>Vibrionaceae</taxon>
        <taxon>Vibrio</taxon>
    </lineage>
</organism>
<evidence type="ECO:0000256" key="3">
    <source>
        <dbReference type="ARBA" id="ARBA00022723"/>
    </source>
</evidence>
<feature type="binding site" evidence="6">
    <location>
        <position position="35"/>
    </location>
    <ligand>
        <name>molybdate</name>
        <dbReference type="ChEBI" id="CHEBI:36264"/>
    </ligand>
</feature>
<dbReference type="OrthoDB" id="9785015at2"/>
<dbReference type="FunFam" id="3.40.190.10:FF:000035">
    <property type="entry name" value="Molybdate ABC transporter substrate-binding protein"/>
    <property type="match status" value="1"/>
</dbReference>
<dbReference type="InterPro" id="IPR050682">
    <property type="entry name" value="ModA/WtpA"/>
</dbReference>
<dbReference type="Pfam" id="PF13531">
    <property type="entry name" value="SBP_bac_11"/>
    <property type="match status" value="1"/>
</dbReference>
<proteinExistence type="inferred from homology"/>
<reference evidence="8 9" key="1">
    <citation type="journal article" date="2012" name="Int. J. Syst. Evol. Microbiol.">
        <title>Vibrio caribbeanicus sp. nov., isolated from the marine sponge Scleritoderma cyanea.</title>
        <authorList>
            <person name="Hoffmann M."/>
            <person name="Monday S.R."/>
            <person name="Allard M.W."/>
            <person name="Strain E.A."/>
            <person name="Whittaker P."/>
            <person name="Naum M."/>
            <person name="McCarthy P.J."/>
            <person name="Lopez J.V."/>
            <person name="Fischer M."/>
            <person name="Brown E.W."/>
        </authorList>
    </citation>
    <scope>NUCLEOTIDE SEQUENCE [LARGE SCALE GENOMIC DNA]</scope>
    <source>
        <strain evidence="8 9">ATCC 700023</strain>
    </source>
</reference>
<evidence type="ECO:0000256" key="7">
    <source>
        <dbReference type="SAM" id="SignalP"/>
    </source>
</evidence>
<dbReference type="Proteomes" id="UP000004605">
    <property type="component" value="Unassembled WGS sequence"/>
</dbReference>
<dbReference type="PIRSF" id="PIRSF004846">
    <property type="entry name" value="ModA"/>
    <property type="match status" value="1"/>
</dbReference>
<dbReference type="AlphaFoldDB" id="F9RXM5"/>
<keyword evidence="9" id="KW-1185">Reference proteome</keyword>
<comment type="similarity">
    <text evidence="1">Belongs to the bacterial solute-binding protein ModA family.</text>
</comment>
<dbReference type="GO" id="GO:0030288">
    <property type="term" value="C:outer membrane-bounded periplasmic space"/>
    <property type="evidence" value="ECO:0007669"/>
    <property type="project" value="TreeGrafter"/>
</dbReference>
<dbReference type="NCBIfam" id="TIGR01256">
    <property type="entry name" value="modA"/>
    <property type="match status" value="1"/>
</dbReference>
<protein>
    <submittedName>
        <fullName evidence="8">Molybdenum ABC transporter, periplasmic molybdenum-binding protein</fullName>
    </submittedName>
</protein>
<keyword evidence="3 6" id="KW-0479">Metal-binding</keyword>
<dbReference type="GO" id="GO:0015689">
    <property type="term" value="P:molybdate ion transport"/>
    <property type="evidence" value="ECO:0007669"/>
    <property type="project" value="InterPro"/>
</dbReference>
<dbReference type="InterPro" id="IPR005950">
    <property type="entry name" value="ModA"/>
</dbReference>
<dbReference type="CDD" id="cd00993">
    <property type="entry name" value="PBP2_ModA_like"/>
    <property type="match status" value="1"/>
</dbReference>
<evidence type="ECO:0000313" key="8">
    <source>
        <dbReference type="EMBL" id="EGU47805.1"/>
    </source>
</evidence>
<feature type="binding site" evidence="6">
    <location>
        <position position="174"/>
    </location>
    <ligand>
        <name>molybdate</name>
        <dbReference type="ChEBI" id="CHEBI:36264"/>
    </ligand>
</feature>
<dbReference type="PANTHER" id="PTHR30632:SF17">
    <property type="entry name" value="MOLYBDATE-BINDING PROTEIN MODA"/>
    <property type="match status" value="1"/>
</dbReference>
<dbReference type="EMBL" id="AFWF01000018">
    <property type="protein sequence ID" value="EGU47805.1"/>
    <property type="molecule type" value="Genomic_DNA"/>
</dbReference>
<accession>F9RXM5</accession>
<feature type="binding site" evidence="6">
    <location>
        <position position="147"/>
    </location>
    <ligand>
        <name>molybdate</name>
        <dbReference type="ChEBI" id="CHEBI:36264"/>
    </ligand>
</feature>
<dbReference type="SUPFAM" id="SSF53850">
    <property type="entry name" value="Periplasmic binding protein-like II"/>
    <property type="match status" value="1"/>
</dbReference>
<keyword evidence="2 6" id="KW-0500">Molybdenum</keyword>
<dbReference type="GO" id="GO:0046872">
    <property type="term" value="F:metal ion binding"/>
    <property type="evidence" value="ECO:0007669"/>
    <property type="project" value="UniProtKB-KW"/>
</dbReference>
<evidence type="ECO:0000256" key="1">
    <source>
        <dbReference type="ARBA" id="ARBA00009175"/>
    </source>
</evidence>
<comment type="subunit">
    <text evidence="5">The complex is composed of two ATP-binding proteins (ModC), two transmembrane proteins (ModB) and a solute-binding protein (ModA).</text>
</comment>
<comment type="caution">
    <text evidence="8">The sequence shown here is derived from an EMBL/GenBank/DDBJ whole genome shotgun (WGS) entry which is preliminary data.</text>
</comment>
<keyword evidence="4 7" id="KW-0732">Signal</keyword>
<feature type="binding site" evidence="6">
    <location>
        <position position="62"/>
    </location>
    <ligand>
        <name>molybdate</name>
        <dbReference type="ChEBI" id="CHEBI:36264"/>
    </ligand>
</feature>
<dbReference type="RefSeq" id="WP_006710647.1">
    <property type="nucleotide sequence ID" value="NZ_AFWF01000018.1"/>
</dbReference>
<dbReference type="Gene3D" id="3.40.190.10">
    <property type="entry name" value="Periplasmic binding protein-like II"/>
    <property type="match status" value="2"/>
</dbReference>
<dbReference type="GO" id="GO:1901359">
    <property type="term" value="F:tungstate binding"/>
    <property type="evidence" value="ECO:0007669"/>
    <property type="project" value="UniProtKB-ARBA"/>
</dbReference>
<evidence type="ECO:0000313" key="9">
    <source>
        <dbReference type="Proteomes" id="UP000004605"/>
    </source>
</evidence>
<dbReference type="PANTHER" id="PTHR30632">
    <property type="entry name" value="MOLYBDATE-BINDING PERIPLASMIC PROTEIN"/>
    <property type="match status" value="1"/>
</dbReference>
<name>F9RXM5_9VIBR</name>
<feature type="signal peptide" evidence="7">
    <location>
        <begin position="1"/>
        <end position="22"/>
    </location>
</feature>
<gene>
    <name evidence="8" type="ORF">VII00023_20467</name>
</gene>
<sequence>MKLRIKCFTLFAALILSGPLYAGATDKIRVYAASSMTNALDALVKQYKQSHDVTIVPIYGGSSSLARQIEQGAPADIYISANSLWVERLVASGIAKSQDVSLFARNQLVVIAPIDRAVELDGTNVLSWQTALNGQRLAIGQPNAVPAGIYAKQALEELGIWSTVSQSLAPTNNVRTALTLVERGETPLGIVYQTDAQASDKTKVIYRFAANTHQEIRYPMVTLSHNDVVNAFSNYLKTEDAQQTLRRFGFE</sequence>
<evidence type="ECO:0000256" key="2">
    <source>
        <dbReference type="ARBA" id="ARBA00022505"/>
    </source>
</evidence>
<evidence type="ECO:0000256" key="6">
    <source>
        <dbReference type="PIRSR" id="PIRSR004846-1"/>
    </source>
</evidence>
<feature type="binding site" evidence="6">
    <location>
        <position position="192"/>
    </location>
    <ligand>
        <name>molybdate</name>
        <dbReference type="ChEBI" id="CHEBI:36264"/>
    </ligand>
</feature>
<evidence type="ECO:0000256" key="5">
    <source>
        <dbReference type="ARBA" id="ARBA00062515"/>
    </source>
</evidence>
<evidence type="ECO:0000256" key="4">
    <source>
        <dbReference type="ARBA" id="ARBA00022729"/>
    </source>
</evidence>
<dbReference type="GO" id="GO:0030973">
    <property type="term" value="F:molybdate ion binding"/>
    <property type="evidence" value="ECO:0007669"/>
    <property type="project" value="TreeGrafter"/>
</dbReference>
<feature type="chain" id="PRO_5003393642" evidence="7">
    <location>
        <begin position="23"/>
        <end position="251"/>
    </location>
</feature>